<keyword evidence="2" id="KW-1185">Reference proteome</keyword>
<comment type="caution">
    <text evidence="1">The sequence shown here is derived from an EMBL/GenBank/DDBJ whole genome shotgun (WGS) entry which is preliminary data.</text>
</comment>
<proteinExistence type="predicted"/>
<dbReference type="EMBL" id="CAJVQA010006359">
    <property type="protein sequence ID" value="CAG8639001.1"/>
    <property type="molecule type" value="Genomic_DNA"/>
</dbReference>
<evidence type="ECO:0000313" key="1">
    <source>
        <dbReference type="EMBL" id="CAG8639001.1"/>
    </source>
</evidence>
<evidence type="ECO:0000313" key="2">
    <source>
        <dbReference type="Proteomes" id="UP000789759"/>
    </source>
</evidence>
<dbReference type="Proteomes" id="UP000789759">
    <property type="component" value="Unassembled WGS sequence"/>
</dbReference>
<name>A0A9N9H016_9GLOM</name>
<sequence>MSKHARDTDKTFSKLAYRFSSSLCPLDLVIKHLYEEALLSTRLLTLDTLSSLNEIRRDKALKSFISNHQPSSENETVFGTELQNIIEKENREAKIQAWKHLQGRSSDRSPKPTINIKVARRDLRKAYPSQYTTRSFKVVRPESDMRIPYQQTLFHVEYFFSPEKSWCSQISNRFTRTKQLYSLYAFQNRRLGPRKSINTAQRLYDIDRYQRGLSPCTITSRSPKIFRVQMQRKVLLLHMSSLWAVNQPTNIYKGPSTCSKVSKRNEHQTNHLPG</sequence>
<reference evidence="1" key="1">
    <citation type="submission" date="2021-06" db="EMBL/GenBank/DDBJ databases">
        <authorList>
            <person name="Kallberg Y."/>
            <person name="Tangrot J."/>
            <person name="Rosling A."/>
        </authorList>
    </citation>
    <scope>NUCLEOTIDE SEQUENCE</scope>
    <source>
        <strain evidence="1">FL966</strain>
    </source>
</reference>
<dbReference type="AlphaFoldDB" id="A0A9N9H016"/>
<dbReference type="OrthoDB" id="2365692at2759"/>
<accession>A0A9N9H016</accession>
<protein>
    <submittedName>
        <fullName evidence="1">15007_t:CDS:1</fullName>
    </submittedName>
</protein>
<organism evidence="1 2">
    <name type="scientific">Cetraspora pellucida</name>
    <dbReference type="NCBI Taxonomy" id="1433469"/>
    <lineage>
        <taxon>Eukaryota</taxon>
        <taxon>Fungi</taxon>
        <taxon>Fungi incertae sedis</taxon>
        <taxon>Mucoromycota</taxon>
        <taxon>Glomeromycotina</taxon>
        <taxon>Glomeromycetes</taxon>
        <taxon>Diversisporales</taxon>
        <taxon>Gigasporaceae</taxon>
        <taxon>Cetraspora</taxon>
    </lineage>
</organism>
<gene>
    <name evidence="1" type="ORF">CPELLU_LOCUS8760</name>
</gene>